<sequence>MKILHVCTFIALIANLVLTIYLFRVVHGVVGAAQDLAGLLGE</sequence>
<evidence type="ECO:0000313" key="1">
    <source>
        <dbReference type="EMBL" id="SFT60854.1"/>
    </source>
</evidence>
<evidence type="ECO:0000313" key="2">
    <source>
        <dbReference type="Proteomes" id="UP000199546"/>
    </source>
</evidence>
<reference evidence="2" key="1">
    <citation type="submission" date="2016-10" db="EMBL/GenBank/DDBJ databases">
        <authorList>
            <person name="Varghese N."/>
            <person name="Submissions S."/>
        </authorList>
    </citation>
    <scope>NUCLEOTIDE SEQUENCE [LARGE SCALE GENOMIC DNA]</scope>
    <source>
        <strain evidence="2">DSM 46136</strain>
    </source>
</reference>
<dbReference type="EMBL" id="FPBA01000005">
    <property type="protein sequence ID" value="SFT60854.1"/>
    <property type="molecule type" value="Genomic_DNA"/>
</dbReference>
<dbReference type="Proteomes" id="UP000199546">
    <property type="component" value="Unassembled WGS sequence"/>
</dbReference>
<accession>A0A1I6ZDW6</accession>
<organism evidence="1 2">
    <name type="scientific">Geodermatophilus amargosae</name>
    <dbReference type="NCBI Taxonomy" id="1296565"/>
    <lineage>
        <taxon>Bacteria</taxon>
        <taxon>Bacillati</taxon>
        <taxon>Actinomycetota</taxon>
        <taxon>Actinomycetes</taxon>
        <taxon>Geodermatophilales</taxon>
        <taxon>Geodermatophilaceae</taxon>
        <taxon>Geodermatophilus</taxon>
    </lineage>
</organism>
<protein>
    <submittedName>
        <fullName evidence="1">Uncharacterized protein</fullName>
    </submittedName>
</protein>
<name>A0A1I6ZDW6_9ACTN</name>
<dbReference type="AlphaFoldDB" id="A0A1I6ZDW6"/>
<keyword evidence="2" id="KW-1185">Reference proteome</keyword>
<proteinExistence type="predicted"/>
<gene>
    <name evidence="1" type="ORF">SAMN05660657_01834</name>
</gene>